<evidence type="ECO:0000256" key="1">
    <source>
        <dbReference type="SAM" id="MobiDB-lite"/>
    </source>
</evidence>
<evidence type="ECO:0000313" key="2">
    <source>
        <dbReference type="EMBL" id="KAF9416044.1"/>
    </source>
</evidence>
<dbReference type="Gene3D" id="1.10.10.60">
    <property type="entry name" value="Homeodomain-like"/>
    <property type="match status" value="1"/>
</dbReference>
<feature type="region of interest" description="Disordered" evidence="1">
    <location>
        <begin position="109"/>
        <end position="137"/>
    </location>
</feature>
<dbReference type="AlphaFoldDB" id="A0A835GFZ7"/>
<comment type="caution">
    <text evidence="2">The sequence shown here is derived from an EMBL/GenBank/DDBJ whole genome shotgun (WGS) entry which is preliminary data.</text>
</comment>
<keyword evidence="3" id="KW-1185">Reference proteome</keyword>
<proteinExistence type="predicted"/>
<dbReference type="EMBL" id="JACKWZ010000097">
    <property type="protein sequence ID" value="KAF9416044.1"/>
    <property type="molecule type" value="Genomic_DNA"/>
</dbReference>
<name>A0A835GFZ7_SPOEX</name>
<evidence type="ECO:0000313" key="3">
    <source>
        <dbReference type="Proteomes" id="UP000648187"/>
    </source>
</evidence>
<sequence length="502" mass="55990">MSTTYFIQASIAVTIEDLEKALDDIKKCRKTQKKAAEVYNIPHSKPVGKPPVLSSIEEDSITAHIIALADLGVPVSMLDVRLPVVAGKSVSVEAVEKYYQEREITTKSTADKRTLNTGTDSISGPVKKRGRPVGAKNKAVKKVTTIVNQPTSPIPGPSSTIATAGPSGMCVVTSEDVDNGVLMDPINHPPSPIEVIEIPTSMEDIEGSYENHNGILKKTDVNVQKDTKIGSASTDKDENTEGKENRKQNYCIVEYGDILFPGLIICREGVTAKISDVQKSQEGWKWPLKRDLITCLQSNIVSFLDDHKIVKVNDYYVVDDPLLFLSWTPIMCATPVGSLQTTRFNLKFQKKVQCNYLKTRKYHSSNTLHCPTLDKQLTQEDTVCFLTAGILRDTIFRMQYVDVTGDSGDRLSSLFQMPRRIVETLMNKVRDILAQEYVSQYLGLHHISRNRGFRDSVDAIHQRGFLAHLPKNLSPGQSQLTILEGNRSRCVKINRWVVKYII</sequence>
<reference evidence="2" key="1">
    <citation type="submission" date="2020-08" db="EMBL/GenBank/DDBJ databases">
        <title>Spodoptera exigua strain:BAW_Kor-Di-RS1 Genome sequencing and assembly.</title>
        <authorList>
            <person name="Kim J."/>
            <person name="Nam H.Y."/>
            <person name="Kwon M."/>
            <person name="Choi J.H."/>
            <person name="Cho S.R."/>
            <person name="Kim G.-H."/>
        </authorList>
    </citation>
    <scope>NUCLEOTIDE SEQUENCE</scope>
    <source>
        <strain evidence="2">BAW_Kor-Di-RS1</strain>
        <tissue evidence="2">Whole-body</tissue>
    </source>
</reference>
<dbReference type="Proteomes" id="UP000648187">
    <property type="component" value="Unassembled WGS sequence"/>
</dbReference>
<organism evidence="2 3">
    <name type="scientific">Spodoptera exigua</name>
    <name type="common">Beet armyworm</name>
    <name type="synonym">Noctua fulgens</name>
    <dbReference type="NCBI Taxonomy" id="7107"/>
    <lineage>
        <taxon>Eukaryota</taxon>
        <taxon>Metazoa</taxon>
        <taxon>Ecdysozoa</taxon>
        <taxon>Arthropoda</taxon>
        <taxon>Hexapoda</taxon>
        <taxon>Insecta</taxon>
        <taxon>Pterygota</taxon>
        <taxon>Neoptera</taxon>
        <taxon>Endopterygota</taxon>
        <taxon>Lepidoptera</taxon>
        <taxon>Glossata</taxon>
        <taxon>Ditrysia</taxon>
        <taxon>Noctuoidea</taxon>
        <taxon>Noctuidae</taxon>
        <taxon>Amphipyrinae</taxon>
        <taxon>Spodoptera</taxon>
    </lineage>
</organism>
<gene>
    <name evidence="2" type="ORF">HW555_006456</name>
</gene>
<accession>A0A835GFZ7</accession>
<protein>
    <submittedName>
        <fullName evidence="2">Uncharacterized protein</fullName>
    </submittedName>
</protein>